<feature type="region of interest" description="Disordered" evidence="1">
    <location>
        <begin position="169"/>
        <end position="189"/>
    </location>
</feature>
<proteinExistence type="predicted"/>
<reference evidence="2" key="1">
    <citation type="submission" date="2011-02" db="EMBL/GenBank/DDBJ databases">
        <title>The genome of the leaf-cutting ant Acromyrmex echinatior suggests key adaptations to social evolution and fungus farming.</title>
        <authorList>
            <person name="Nygaard S."/>
            <person name="Zhang G."/>
        </authorList>
    </citation>
    <scope>NUCLEOTIDE SEQUENCE</scope>
</reference>
<dbReference type="Proteomes" id="UP000007755">
    <property type="component" value="Unassembled WGS sequence"/>
</dbReference>
<keyword evidence="3" id="KW-1185">Reference proteome</keyword>
<name>F4WAH4_ACREC</name>
<evidence type="ECO:0000256" key="1">
    <source>
        <dbReference type="SAM" id="MobiDB-lite"/>
    </source>
</evidence>
<organism evidence="3">
    <name type="scientific">Acromyrmex echinatior</name>
    <name type="common">Panamanian leafcutter ant</name>
    <name type="synonym">Acromyrmex octospinosus echinatior</name>
    <dbReference type="NCBI Taxonomy" id="103372"/>
    <lineage>
        <taxon>Eukaryota</taxon>
        <taxon>Metazoa</taxon>
        <taxon>Ecdysozoa</taxon>
        <taxon>Arthropoda</taxon>
        <taxon>Hexapoda</taxon>
        <taxon>Insecta</taxon>
        <taxon>Pterygota</taxon>
        <taxon>Neoptera</taxon>
        <taxon>Endopterygota</taxon>
        <taxon>Hymenoptera</taxon>
        <taxon>Apocrita</taxon>
        <taxon>Aculeata</taxon>
        <taxon>Formicoidea</taxon>
        <taxon>Formicidae</taxon>
        <taxon>Myrmicinae</taxon>
        <taxon>Acromyrmex</taxon>
    </lineage>
</organism>
<feature type="region of interest" description="Disordered" evidence="1">
    <location>
        <begin position="1"/>
        <end position="34"/>
    </location>
</feature>
<evidence type="ECO:0000313" key="3">
    <source>
        <dbReference type="Proteomes" id="UP000007755"/>
    </source>
</evidence>
<protein>
    <submittedName>
        <fullName evidence="2">Uncharacterized protein</fullName>
    </submittedName>
</protein>
<gene>
    <name evidence="2" type="ORF">G5I_02510</name>
</gene>
<dbReference type="EMBL" id="GL888049">
    <property type="protein sequence ID" value="EGI68795.1"/>
    <property type="molecule type" value="Genomic_DNA"/>
</dbReference>
<accession>F4WAH4</accession>
<dbReference type="InParanoid" id="F4WAH4"/>
<sequence length="203" mass="22745">MTMVGVCETRAEPSDNGLTELKRGTGSAKTQRNNHATSRFHTSVKLWTNHHRNHQPYATATALLTLSVDDGPPRSPTDSYGQSANQGVAETVPVAIPQLTDDQFHEVSYSPILEQTQLLDLTSPPVIDPAIREILNYSPPPLEERFPPPPPLERRFRLPPFLEKGFPLPPFLDQFPTPPSQSNPEPIDWDRLFRLYSSPSTEE</sequence>
<dbReference type="AlphaFoldDB" id="F4WAH4"/>
<evidence type="ECO:0000313" key="2">
    <source>
        <dbReference type="EMBL" id="EGI68795.1"/>
    </source>
</evidence>